<dbReference type="CDD" id="cd03207">
    <property type="entry name" value="GST_C_8"/>
    <property type="match status" value="1"/>
</dbReference>
<dbReference type="InterPro" id="IPR036249">
    <property type="entry name" value="Thioredoxin-like_sf"/>
</dbReference>
<dbReference type="PANTHER" id="PTHR44051">
    <property type="entry name" value="GLUTATHIONE S-TRANSFERASE-RELATED"/>
    <property type="match status" value="1"/>
</dbReference>
<dbReference type="PROSITE" id="PS50404">
    <property type="entry name" value="GST_NTER"/>
    <property type="match status" value="1"/>
</dbReference>
<reference evidence="2 3" key="5">
    <citation type="journal article" date="2011" name="ISME J.">
        <title>Dual transcriptional profiling of a bacterial/fungal confrontation: Collimonas fungivorans versus Aspergillus niger.</title>
        <authorList>
            <person name="Mela F."/>
            <person name="Fritsche K."/>
            <person name="de Boer W."/>
            <person name="van Veen J.A."/>
            <person name="de Graaff L.H."/>
            <person name="van den Berg M."/>
            <person name="Leveau J.H."/>
        </authorList>
    </citation>
    <scope>NUCLEOTIDE SEQUENCE [LARGE SCALE GENOMIC DNA]</scope>
    <source>
        <strain evidence="2 3">Ter331</strain>
    </source>
</reference>
<dbReference type="AlphaFoldDB" id="G0A9N5"/>
<dbReference type="Gene3D" id="1.20.1050.10">
    <property type="match status" value="1"/>
</dbReference>
<dbReference type="GO" id="GO:0004364">
    <property type="term" value="F:glutathione transferase activity"/>
    <property type="evidence" value="ECO:0007669"/>
    <property type="project" value="UniProtKB-EC"/>
</dbReference>
<proteinExistence type="predicted"/>
<feature type="domain" description="GST N-terminal" evidence="1">
    <location>
        <begin position="26"/>
        <end position="107"/>
    </location>
</feature>
<gene>
    <name evidence="2" type="primary">gstA1</name>
    <name evidence="2" type="ordered locus">CFU_2832</name>
</gene>
<dbReference type="SFLD" id="SFLDS00019">
    <property type="entry name" value="Glutathione_Transferase_(cytos"/>
    <property type="match status" value="1"/>
</dbReference>
<organism evidence="2 3">
    <name type="scientific">Collimonas fungivorans (strain Ter331)</name>
    <dbReference type="NCBI Taxonomy" id="1005048"/>
    <lineage>
        <taxon>Bacteria</taxon>
        <taxon>Pseudomonadati</taxon>
        <taxon>Pseudomonadota</taxon>
        <taxon>Betaproteobacteria</taxon>
        <taxon>Burkholderiales</taxon>
        <taxon>Oxalobacteraceae</taxon>
        <taxon>Collimonas</taxon>
    </lineage>
</organism>
<dbReference type="InterPro" id="IPR036282">
    <property type="entry name" value="Glutathione-S-Trfase_C_sf"/>
</dbReference>
<evidence type="ECO:0000259" key="1">
    <source>
        <dbReference type="PROSITE" id="PS50404"/>
    </source>
</evidence>
<name>G0A9N5_COLFT</name>
<protein>
    <submittedName>
        <fullName evidence="2">Glutathione S-transferase</fullName>
        <ecNumber evidence="2">2.5.1.18</ecNumber>
    </submittedName>
</protein>
<dbReference type="Proteomes" id="UP000008392">
    <property type="component" value="Chromosome"/>
</dbReference>
<dbReference type="eggNOG" id="COG0625">
    <property type="taxonomic scope" value="Bacteria"/>
</dbReference>
<dbReference type="Pfam" id="PF02798">
    <property type="entry name" value="GST_N"/>
    <property type="match status" value="1"/>
</dbReference>
<sequence>MCRPRLGYITDRSAIKIKPGDAMTPNRRVTFFHSPNTRSTGARILLEELGADYQLHALNMKAGEQRGPAYLAINPMGKVPAIRHGEALITEQVAVFLYLADLYQDAGLTPALDDPLRGPYLRWMVYYGSCFEPAVVDRAQKHPPAAPSTCPYGDFDTMLATLTGQLAKGPYILGEKFSAADVLWGTALTWTTAFQLVPMSPLIQAYIDRVNARPAAQRVKALDAELAAQHASQVAAKA</sequence>
<dbReference type="HOGENOM" id="CLU_011226_6_4_4"/>
<accession>G0A9N5</accession>
<dbReference type="SUPFAM" id="SSF52833">
    <property type="entry name" value="Thioredoxin-like"/>
    <property type="match status" value="1"/>
</dbReference>
<dbReference type="SUPFAM" id="SSF47616">
    <property type="entry name" value="GST C-terminal domain-like"/>
    <property type="match status" value="1"/>
</dbReference>
<keyword evidence="3" id="KW-1185">Reference proteome</keyword>
<keyword evidence="2" id="KW-0808">Transferase</keyword>
<dbReference type="CDD" id="cd03046">
    <property type="entry name" value="GST_N_GTT1_like"/>
    <property type="match status" value="1"/>
</dbReference>
<reference evidence="2 3" key="1">
    <citation type="journal article" date="2004" name="Environ. Microbiol.">
        <title>Phylogeny-function analysis of (meta)genomic libraries: screening for expression of ribosomal RNA genes by large-insert library fluorescent in situ hybridization (LIL-FISH).</title>
        <authorList>
            <person name="Leveau J.H."/>
            <person name="Gerards S."/>
            <person name="de Boer W."/>
            <person name="van Veen J.A."/>
        </authorList>
    </citation>
    <scope>NUCLEOTIDE SEQUENCE [LARGE SCALE GENOMIC DNA]</scope>
    <source>
        <strain evidence="2 3">Ter331</strain>
    </source>
</reference>
<dbReference type="Gene3D" id="3.40.30.10">
    <property type="entry name" value="Glutaredoxin"/>
    <property type="match status" value="1"/>
</dbReference>
<dbReference type="EC" id="2.5.1.18" evidence="2"/>
<dbReference type="KEGG" id="cfu:CFU_2832"/>
<dbReference type="SFLD" id="SFLDG01150">
    <property type="entry name" value="Main.1:_Beta-like"/>
    <property type="match status" value="1"/>
</dbReference>
<dbReference type="STRING" id="1005048.CFU_2832"/>
<dbReference type="InterPro" id="IPR004045">
    <property type="entry name" value="Glutathione_S-Trfase_N"/>
</dbReference>
<dbReference type="PANTHER" id="PTHR44051:SF21">
    <property type="entry name" value="GLUTATHIONE S-TRANSFERASE FAMILY PROTEIN"/>
    <property type="match status" value="1"/>
</dbReference>
<reference evidence="2 3" key="4">
    <citation type="journal article" date="2010" name="Environ. Microbiol.">
        <title>The bacterial genus Collimonas: mycophagy, weathering and other adaptive solutions to life in oligotrophic soil environments.</title>
        <authorList>
            <person name="Leveau J.H."/>
            <person name="Uroz S."/>
            <person name="de Boer W."/>
        </authorList>
    </citation>
    <scope>NUCLEOTIDE SEQUENCE [LARGE SCALE GENOMIC DNA]</scope>
    <source>
        <strain evidence="2 3">Ter331</strain>
    </source>
</reference>
<dbReference type="SFLD" id="SFLDG00358">
    <property type="entry name" value="Main_(cytGST)"/>
    <property type="match status" value="1"/>
</dbReference>
<dbReference type="InterPro" id="IPR040079">
    <property type="entry name" value="Glutathione_S-Trfase"/>
</dbReference>
<reference evidence="2 3" key="2">
    <citation type="journal article" date="2006" name="J. Microbiol. Methods">
        <title>Genomic flank-sequencing of plasposon insertion sites for rapid identification of functional genes.</title>
        <authorList>
            <person name="Leveau J.H."/>
            <person name="Gerards S."/>
            <person name="Fritsche K."/>
            <person name="Zondag G."/>
            <person name="van Veen J.A."/>
        </authorList>
    </citation>
    <scope>NUCLEOTIDE SEQUENCE [LARGE SCALE GENOMIC DNA]</scope>
    <source>
        <strain evidence="2 3">Ter331</strain>
    </source>
</reference>
<evidence type="ECO:0000313" key="2">
    <source>
        <dbReference type="EMBL" id="AEK62658.1"/>
    </source>
</evidence>
<reference evidence="2 3" key="3">
    <citation type="journal article" date="2008" name="FEMS Microbiol. Ecol.">
        <title>Identification and characterization of genes underlying chitinolysis in Collimonas fungivorans Ter331.</title>
        <authorList>
            <person name="Fritsche K."/>
            <person name="de Boer W."/>
            <person name="Gerards S."/>
            <person name="van den Berg M."/>
            <person name="van Veen J.A."/>
            <person name="Leveau J.H."/>
        </authorList>
    </citation>
    <scope>NUCLEOTIDE SEQUENCE [LARGE SCALE GENOMIC DNA]</scope>
    <source>
        <strain evidence="2 3">Ter331</strain>
    </source>
</reference>
<evidence type="ECO:0000313" key="3">
    <source>
        <dbReference type="Proteomes" id="UP000008392"/>
    </source>
</evidence>
<dbReference type="Pfam" id="PF13410">
    <property type="entry name" value="GST_C_2"/>
    <property type="match status" value="1"/>
</dbReference>
<dbReference type="EMBL" id="CP002745">
    <property type="protein sequence ID" value="AEK62658.1"/>
    <property type="molecule type" value="Genomic_DNA"/>
</dbReference>
<reference evidence="3" key="6">
    <citation type="submission" date="2011-05" db="EMBL/GenBank/DDBJ databases">
        <title>Complete sequence of Collimonas fungivorans Ter331.</title>
        <authorList>
            <person name="Leveau J.H."/>
        </authorList>
    </citation>
    <scope>NUCLEOTIDE SEQUENCE [LARGE SCALE GENOMIC DNA]</scope>
    <source>
        <strain evidence="3">Ter331</strain>
    </source>
</reference>